<dbReference type="CDD" id="cd00831">
    <property type="entry name" value="CHS_like"/>
    <property type="match status" value="1"/>
</dbReference>
<sequence length="367" mass="41002">MPFITSVAHANLPYALKQEEALSFAKTMFSDRFEDIDRLLSIFHNGQIRTRYFCMPFEWYKEPHTFEEKNNAYIEHATKLSIEAVKSCLENKSFLEQSVDYDEIDAIFFISTTGLATPTIDVKIINALPFSRHVKRIPIWGLGCAGGTAGIARAMDYCKAYPKANVLVITVELCSLTFQRNDKSKSNLVGSSLFADGVACTLVSGTEAKTLRKVATSNLFEIINTRSTLKPDSEDVMGWDVKNEGLFVVFSKSIPNLVKNWFSENVDEFLDSNMVTQKDISHFIAHPGGKKVLDAYEEALQLQPNMTDISRFVLEEYGNMSSTTVIFVLEETMKKGIKDGELGLMTSLGPGFSSELALLKGTRKESV</sequence>
<protein>
    <submittedName>
        <fullName evidence="7">Type III polyketide synthase</fullName>
    </submittedName>
</protein>
<dbReference type="SUPFAM" id="SSF53901">
    <property type="entry name" value="Thiolase-like"/>
    <property type="match status" value="2"/>
</dbReference>
<gene>
    <name evidence="7" type="ORF">CIB95_08430</name>
</gene>
<dbReference type="PIRSF" id="PIRSF000451">
    <property type="entry name" value="PKS_III"/>
    <property type="match status" value="1"/>
</dbReference>
<evidence type="ECO:0000256" key="4">
    <source>
        <dbReference type="PIRSR" id="PIRSR000451-1"/>
    </source>
</evidence>
<dbReference type="PANTHER" id="PTHR11877">
    <property type="entry name" value="HYDROXYMETHYLGLUTARYL-COA SYNTHASE"/>
    <property type="match status" value="1"/>
</dbReference>
<evidence type="ECO:0000313" key="7">
    <source>
        <dbReference type="EMBL" id="OZM57470.1"/>
    </source>
</evidence>
<organism evidence="7 8">
    <name type="scientific">Lottiidibacillus patelloidae</name>
    <dbReference type="NCBI Taxonomy" id="2670334"/>
    <lineage>
        <taxon>Bacteria</taxon>
        <taxon>Bacillati</taxon>
        <taxon>Bacillota</taxon>
        <taxon>Bacilli</taxon>
        <taxon>Bacillales</taxon>
        <taxon>Bacillaceae</taxon>
        <taxon>Lottiidibacillus</taxon>
    </lineage>
</organism>
<dbReference type="Pfam" id="PF02797">
    <property type="entry name" value="Chal_sti_synt_C"/>
    <property type="match status" value="1"/>
</dbReference>
<keyword evidence="8" id="KW-1185">Reference proteome</keyword>
<feature type="domain" description="Chalcone/stilbene synthase C-terminal" evidence="6">
    <location>
        <begin position="225"/>
        <end position="361"/>
    </location>
</feature>
<dbReference type="GO" id="GO:0016747">
    <property type="term" value="F:acyltransferase activity, transferring groups other than amino-acyl groups"/>
    <property type="evidence" value="ECO:0007669"/>
    <property type="project" value="InterPro"/>
</dbReference>
<feature type="domain" description="Chalcone/stilbene synthase N-terminal" evidence="5">
    <location>
        <begin position="30"/>
        <end position="203"/>
    </location>
</feature>
<reference evidence="7 8" key="2">
    <citation type="submission" date="2017-09" db="EMBL/GenBank/DDBJ databases">
        <title>Bacillus patelloidae sp. nov., isolated from the intestinal tract of a marine limpet.</title>
        <authorList>
            <person name="Liu R."/>
            <person name="Dong C."/>
            <person name="Shao Z."/>
        </authorList>
    </citation>
    <scope>NUCLEOTIDE SEQUENCE [LARGE SCALE GENOMIC DNA]</scope>
    <source>
        <strain evidence="7 8">SA5d-4</strain>
    </source>
</reference>
<reference evidence="8" key="1">
    <citation type="submission" date="2017-08" db="EMBL/GenBank/DDBJ databases">
        <authorList>
            <person name="Huang Z."/>
        </authorList>
    </citation>
    <scope>NUCLEOTIDE SEQUENCE [LARGE SCALE GENOMIC DNA]</scope>
    <source>
        <strain evidence="8">SA5d-4</strain>
    </source>
</reference>
<dbReference type="EMBL" id="NPIA01000003">
    <property type="protein sequence ID" value="OZM57470.1"/>
    <property type="molecule type" value="Genomic_DNA"/>
</dbReference>
<dbReference type="Proteomes" id="UP000217083">
    <property type="component" value="Unassembled WGS sequence"/>
</dbReference>
<dbReference type="Pfam" id="PF00195">
    <property type="entry name" value="Chal_sti_synt_N"/>
    <property type="match status" value="1"/>
</dbReference>
<evidence type="ECO:0000256" key="3">
    <source>
        <dbReference type="ARBA" id="ARBA00023315"/>
    </source>
</evidence>
<dbReference type="PANTHER" id="PTHR11877:SF99">
    <property type="entry name" value="1,3,6,8-TETRAHYDROXYNAPHTHALENE SYNTHASE"/>
    <property type="match status" value="1"/>
</dbReference>
<proteinExistence type="inferred from homology"/>
<evidence type="ECO:0000313" key="8">
    <source>
        <dbReference type="Proteomes" id="UP000217083"/>
    </source>
</evidence>
<name>A0A263BUT7_9BACI</name>
<dbReference type="RefSeq" id="WP_094924153.1">
    <property type="nucleotide sequence ID" value="NZ_NPIA01000003.1"/>
</dbReference>
<feature type="active site" description="Acyl-thioester intermediate" evidence="4">
    <location>
        <position position="144"/>
    </location>
</feature>
<dbReference type="InterPro" id="IPR016039">
    <property type="entry name" value="Thiolase-like"/>
</dbReference>
<dbReference type="GO" id="GO:0030639">
    <property type="term" value="P:polyketide biosynthetic process"/>
    <property type="evidence" value="ECO:0007669"/>
    <property type="project" value="TreeGrafter"/>
</dbReference>
<keyword evidence="2" id="KW-0808">Transferase</keyword>
<dbReference type="InterPro" id="IPR012328">
    <property type="entry name" value="Chalcone/stilbene_synt_C"/>
</dbReference>
<keyword evidence="3" id="KW-0012">Acyltransferase</keyword>
<comment type="similarity">
    <text evidence="1">Belongs to the thiolase-like superfamily. Chalcone/stilbene synthases family.</text>
</comment>
<dbReference type="InterPro" id="IPR011141">
    <property type="entry name" value="Polyketide_synthase_type-III"/>
</dbReference>
<comment type="caution">
    <text evidence="7">The sequence shown here is derived from an EMBL/GenBank/DDBJ whole genome shotgun (WGS) entry which is preliminary data.</text>
</comment>
<dbReference type="AlphaFoldDB" id="A0A263BUT7"/>
<evidence type="ECO:0000256" key="2">
    <source>
        <dbReference type="ARBA" id="ARBA00022679"/>
    </source>
</evidence>
<accession>A0A263BUT7</accession>
<evidence type="ECO:0000259" key="5">
    <source>
        <dbReference type="Pfam" id="PF00195"/>
    </source>
</evidence>
<dbReference type="Gene3D" id="3.40.47.10">
    <property type="match status" value="2"/>
</dbReference>
<evidence type="ECO:0000259" key="6">
    <source>
        <dbReference type="Pfam" id="PF02797"/>
    </source>
</evidence>
<evidence type="ECO:0000256" key="1">
    <source>
        <dbReference type="ARBA" id="ARBA00005531"/>
    </source>
</evidence>
<dbReference type="InterPro" id="IPR001099">
    <property type="entry name" value="Chalcone/stilbene_synt_N"/>
</dbReference>